<dbReference type="Pfam" id="PF00326">
    <property type="entry name" value="Peptidase_S9"/>
    <property type="match status" value="1"/>
</dbReference>
<reference evidence="3 4" key="1">
    <citation type="journal article" date="2015" name="Genome Biol. Evol.">
        <title>Comparative Genomics of a Bacterivorous Green Alga Reveals Evolutionary Causalities and Consequences of Phago-Mixotrophic Mode of Nutrition.</title>
        <authorList>
            <person name="Burns J.A."/>
            <person name="Paasch A."/>
            <person name="Narechania A."/>
            <person name="Kim E."/>
        </authorList>
    </citation>
    <scope>NUCLEOTIDE SEQUENCE [LARGE SCALE GENOMIC DNA]</scope>
    <source>
        <strain evidence="3 4">PLY_AMNH</strain>
    </source>
</reference>
<sequence>MEIGGEYKHRLLVSADKLQIGELSDEEKARRERVRAADASGIVEYFWSEDSGSILIPASDKLGSYVSFVKSQNLFILELASKKVFQVTSDGEGPIKNAMAEFVAQEEMDRMTGYWWSPDESAIAFIRVDESHVQLMTRNEIYHDGIKMTTQRYPEAGNNNCEVELGIVNLQDIAAQSVGTTPHVRWVDLGGDKDIYLARVKWLPDTGTGCTLLSFQVQTRNQKELDLRLVDSSGAIWNIVEERSATYVNLTHDSDCHYFKDPKFGAKFLWASERSGFKHLYVGEILMDPEAASSQVLKPLYPVGEWQVDKLEFVDEADECLYFTGRRDTVLERHLYKISLKGLLSGLPCDEADVVRVTSAPGLHNVVFAESKPLYLDHFCSLSQPPQVGLYSLQDGEAKFATWVEKNDPKGDTQHPLHGYYDMLQTEAEFGTLDTCDSTGHALHYRLFKPRDFDCCKKYPVLVFVYGGPHVQVCTNGIAWRDSNFFLQFLLQQGYLVFSLDNRGSANKGKAFEEAIYGHLSELEVLDQIQGLEFLRGLPYVDSANIAMYGHSYGGYMSLMCLFRAPTGYLKAAVAGAPVADWKLYDTHYTERYNGTPQDNSKGYEASSVIPYVKNYDDTQSRLFMYHGMADDNVLFSNSTQVYKELQELGKVFQAMDYPGNRTAMAAGGNGGM</sequence>
<dbReference type="GO" id="GO:0006508">
    <property type="term" value="P:proteolysis"/>
    <property type="evidence" value="ECO:0007669"/>
    <property type="project" value="InterPro"/>
</dbReference>
<dbReference type="Proteomes" id="UP001190700">
    <property type="component" value="Unassembled WGS sequence"/>
</dbReference>
<evidence type="ECO:0000259" key="2">
    <source>
        <dbReference type="Pfam" id="PF00930"/>
    </source>
</evidence>
<organism evidence="3 4">
    <name type="scientific">Cymbomonas tetramitiformis</name>
    <dbReference type="NCBI Taxonomy" id="36881"/>
    <lineage>
        <taxon>Eukaryota</taxon>
        <taxon>Viridiplantae</taxon>
        <taxon>Chlorophyta</taxon>
        <taxon>Pyramimonadophyceae</taxon>
        <taxon>Pyramimonadales</taxon>
        <taxon>Pyramimonadaceae</taxon>
        <taxon>Cymbomonas</taxon>
    </lineage>
</organism>
<evidence type="ECO:0000259" key="1">
    <source>
        <dbReference type="Pfam" id="PF00326"/>
    </source>
</evidence>
<dbReference type="PANTHER" id="PTHR11731:SF193">
    <property type="entry name" value="DIPEPTIDYL PEPTIDASE 9"/>
    <property type="match status" value="1"/>
</dbReference>
<dbReference type="EMBL" id="LGRX02019891">
    <property type="protein sequence ID" value="KAK3258023.1"/>
    <property type="molecule type" value="Genomic_DNA"/>
</dbReference>
<dbReference type="SUPFAM" id="SSF53474">
    <property type="entry name" value="alpha/beta-Hydrolases"/>
    <property type="match status" value="1"/>
</dbReference>
<dbReference type="InterPro" id="IPR002469">
    <property type="entry name" value="Peptidase_S9B_N"/>
</dbReference>
<gene>
    <name evidence="3" type="ORF">CYMTET_32917</name>
</gene>
<dbReference type="InterPro" id="IPR001375">
    <property type="entry name" value="Peptidase_S9_cat"/>
</dbReference>
<evidence type="ECO:0000313" key="3">
    <source>
        <dbReference type="EMBL" id="KAK3258023.1"/>
    </source>
</evidence>
<dbReference type="InterPro" id="IPR050278">
    <property type="entry name" value="Serine_Prot_S9B/DPPIV"/>
</dbReference>
<proteinExistence type="predicted"/>
<dbReference type="PANTHER" id="PTHR11731">
    <property type="entry name" value="PROTEASE FAMILY S9B,C DIPEPTIDYL-PEPTIDASE IV-RELATED"/>
    <property type="match status" value="1"/>
</dbReference>
<dbReference type="Gene3D" id="3.40.50.1820">
    <property type="entry name" value="alpha/beta hydrolase"/>
    <property type="match status" value="1"/>
</dbReference>
<protein>
    <submittedName>
        <fullName evidence="3">Uncharacterized protein</fullName>
    </submittedName>
</protein>
<comment type="caution">
    <text evidence="3">The sequence shown here is derived from an EMBL/GenBank/DDBJ whole genome shotgun (WGS) entry which is preliminary data.</text>
</comment>
<name>A0AAE0FE43_9CHLO</name>
<evidence type="ECO:0000313" key="4">
    <source>
        <dbReference type="Proteomes" id="UP001190700"/>
    </source>
</evidence>
<keyword evidence="4" id="KW-1185">Reference proteome</keyword>
<accession>A0AAE0FE43</accession>
<feature type="domain" description="Dipeptidylpeptidase IV N-terminal" evidence="2">
    <location>
        <begin position="61"/>
        <end position="386"/>
    </location>
</feature>
<dbReference type="Pfam" id="PF00930">
    <property type="entry name" value="DPPIV_N"/>
    <property type="match status" value="1"/>
</dbReference>
<dbReference type="GO" id="GO:0008236">
    <property type="term" value="F:serine-type peptidase activity"/>
    <property type="evidence" value="ECO:0007669"/>
    <property type="project" value="InterPro"/>
</dbReference>
<dbReference type="InterPro" id="IPR029058">
    <property type="entry name" value="AB_hydrolase_fold"/>
</dbReference>
<feature type="domain" description="Peptidase S9 prolyl oligopeptidase catalytic" evidence="1">
    <location>
        <begin position="487"/>
        <end position="661"/>
    </location>
</feature>
<dbReference type="SUPFAM" id="SSF82171">
    <property type="entry name" value="DPP6 N-terminal domain-like"/>
    <property type="match status" value="1"/>
</dbReference>
<dbReference type="AlphaFoldDB" id="A0AAE0FE43"/>
<dbReference type="Gene3D" id="2.140.10.30">
    <property type="entry name" value="Dipeptidylpeptidase IV, N-terminal domain"/>
    <property type="match status" value="1"/>
</dbReference>
<dbReference type="GO" id="GO:0008239">
    <property type="term" value="F:dipeptidyl-peptidase activity"/>
    <property type="evidence" value="ECO:0007669"/>
    <property type="project" value="TreeGrafter"/>
</dbReference>